<dbReference type="Pfam" id="PF02321">
    <property type="entry name" value="OEP"/>
    <property type="match status" value="2"/>
</dbReference>
<proteinExistence type="inferred from homology"/>
<protein>
    <submittedName>
        <fullName evidence="3">TolC family protein</fullName>
    </submittedName>
</protein>
<dbReference type="PANTHER" id="PTHR30203:SF24">
    <property type="entry name" value="BLR4935 PROTEIN"/>
    <property type="match status" value="1"/>
</dbReference>
<organism evidence="3 4">
    <name type="scientific">Eiseniibacteriota bacterium</name>
    <dbReference type="NCBI Taxonomy" id="2212470"/>
    <lineage>
        <taxon>Bacteria</taxon>
        <taxon>Candidatus Eiseniibacteriota</taxon>
    </lineage>
</organism>
<dbReference type="Proteomes" id="UP000777784">
    <property type="component" value="Unassembled WGS sequence"/>
</dbReference>
<keyword evidence="2" id="KW-0175">Coiled coil</keyword>
<dbReference type="InterPro" id="IPR010131">
    <property type="entry name" value="MdtP/NodT-like"/>
</dbReference>
<reference evidence="3" key="1">
    <citation type="submission" date="2021-05" db="EMBL/GenBank/DDBJ databases">
        <title>Energy efficiency and biological interactions define the core microbiome of deep oligotrophic groundwater.</title>
        <authorList>
            <person name="Mehrshad M."/>
            <person name="Lopez-Fernandez M."/>
            <person name="Bell E."/>
            <person name="Bernier-Latmani R."/>
            <person name="Bertilsson S."/>
            <person name="Dopson M."/>
        </authorList>
    </citation>
    <scope>NUCLEOTIDE SEQUENCE</scope>
    <source>
        <strain evidence="3">Modern_marine.mb.64</strain>
    </source>
</reference>
<feature type="coiled-coil region" evidence="2">
    <location>
        <begin position="330"/>
        <end position="375"/>
    </location>
</feature>
<dbReference type="Gene3D" id="1.20.1600.10">
    <property type="entry name" value="Outer membrane efflux proteins (OEP)"/>
    <property type="match status" value="1"/>
</dbReference>
<dbReference type="AlphaFoldDB" id="A0A948W696"/>
<gene>
    <name evidence="3" type="ORF">KJ970_10165</name>
</gene>
<accession>A0A948W696</accession>
<dbReference type="InterPro" id="IPR003423">
    <property type="entry name" value="OMP_efflux"/>
</dbReference>
<evidence type="ECO:0000256" key="2">
    <source>
        <dbReference type="SAM" id="Coils"/>
    </source>
</evidence>
<evidence type="ECO:0000256" key="1">
    <source>
        <dbReference type="ARBA" id="ARBA00007613"/>
    </source>
</evidence>
<name>A0A948W696_UNCEI</name>
<sequence>MNRIKKTGIVHTLTLFCLAAQLAVVLPDNVRADELGNPDDLKESSNLQDLIEYAMANNPGLQASESRWKSSKEAISAARALPDPRMTYGHYLEPVETRVGPQERNFGLSLTIPWFQKLMIRGEVAGLTAHVEEKKYDMDCQKLIYSVTEAYYELHYLDESIAITEENLNWIRQFESIARTRYATGQESQVSTLAIQLELEKLKDRVVSLKDDRRYAASHLNTLLGRPVDAELPGYETPSSTILQMSIDQLLARIQKENPSLQALQLKAQREEASSRLLGKSHYPDVTIGINVIMTEDALDRSLTDSGKDPVILTVSLNLPIWFGQYNSAKESAKLRRQEALYEFADLENRLSAELEEALGDVKDAERRIDLYQYRLIPMAKQSQDVTLNAFSAGEAAFLEVIEAQRTILDMNLALERAQTDKGLSLARVEWLMGNERRS</sequence>
<comment type="caution">
    <text evidence="3">The sequence shown here is derived from an EMBL/GenBank/DDBJ whole genome shotgun (WGS) entry which is preliminary data.</text>
</comment>
<dbReference type="SUPFAM" id="SSF56954">
    <property type="entry name" value="Outer membrane efflux proteins (OEP)"/>
    <property type="match status" value="1"/>
</dbReference>
<evidence type="ECO:0000313" key="4">
    <source>
        <dbReference type="Proteomes" id="UP000777784"/>
    </source>
</evidence>
<dbReference type="PANTHER" id="PTHR30203">
    <property type="entry name" value="OUTER MEMBRANE CATION EFFLUX PROTEIN"/>
    <property type="match status" value="1"/>
</dbReference>
<comment type="similarity">
    <text evidence="1">Belongs to the outer membrane factor (OMF) (TC 1.B.17) family.</text>
</comment>
<evidence type="ECO:0000313" key="3">
    <source>
        <dbReference type="EMBL" id="MBU2691284.1"/>
    </source>
</evidence>
<dbReference type="EMBL" id="JAHJDP010000053">
    <property type="protein sequence ID" value="MBU2691284.1"/>
    <property type="molecule type" value="Genomic_DNA"/>
</dbReference>
<dbReference type="GO" id="GO:0015562">
    <property type="term" value="F:efflux transmembrane transporter activity"/>
    <property type="evidence" value="ECO:0007669"/>
    <property type="project" value="InterPro"/>
</dbReference>